<keyword evidence="15 18" id="KW-0443">Lipid metabolism</keyword>
<keyword evidence="17 18" id="KW-0275">Fatty acid biosynthesis</keyword>
<evidence type="ECO:0000256" key="18">
    <source>
        <dbReference type="PIRNR" id="PIRNR005149"/>
    </source>
</evidence>
<evidence type="ECO:0000256" key="9">
    <source>
        <dbReference type="ARBA" id="ARBA00022824"/>
    </source>
</evidence>
<feature type="domain" description="Cytochrome b5 heme-binding" evidence="22">
    <location>
        <begin position="3"/>
        <end position="82"/>
    </location>
</feature>
<keyword evidence="7 21" id="KW-0812">Transmembrane</keyword>
<evidence type="ECO:0000256" key="7">
    <source>
        <dbReference type="ARBA" id="ARBA00022692"/>
    </source>
</evidence>
<comment type="similarity">
    <text evidence="4 18">Belongs to the sterol desaturase family. SCS7 subfamily.</text>
</comment>
<evidence type="ECO:0000256" key="4">
    <source>
        <dbReference type="ARBA" id="ARBA00005747"/>
    </source>
</evidence>
<dbReference type="PANTHER" id="PTHR12863:SF1">
    <property type="entry name" value="FATTY ACID 2-HYDROXYLASE"/>
    <property type="match status" value="1"/>
</dbReference>
<keyword evidence="6 20" id="KW-0349">Heme</keyword>
<dbReference type="InterPro" id="IPR006694">
    <property type="entry name" value="Fatty_acid_hydroxylase"/>
</dbReference>
<evidence type="ECO:0000256" key="2">
    <source>
        <dbReference type="ARBA" id="ARBA00004991"/>
    </source>
</evidence>
<dbReference type="GO" id="GO:0020037">
    <property type="term" value="F:heme binding"/>
    <property type="evidence" value="ECO:0007669"/>
    <property type="project" value="InterPro"/>
</dbReference>
<keyword evidence="11 19" id="KW-0862">Zinc</keyword>
<comment type="pathway">
    <text evidence="3">Lipid metabolism.</text>
</comment>
<evidence type="ECO:0000256" key="15">
    <source>
        <dbReference type="ARBA" id="ARBA00023098"/>
    </source>
</evidence>
<comment type="pathway">
    <text evidence="2">Sphingolipid metabolism.</text>
</comment>
<dbReference type="Pfam" id="PF00173">
    <property type="entry name" value="Cyt-b5"/>
    <property type="match status" value="1"/>
</dbReference>
<dbReference type="PROSITE" id="PS00191">
    <property type="entry name" value="CYTOCHROME_B5_1"/>
    <property type="match status" value="1"/>
</dbReference>
<dbReference type="PIRSF" id="PIRSF005149">
    <property type="entry name" value="IPC-B_HD"/>
    <property type="match status" value="1"/>
</dbReference>
<evidence type="ECO:0000256" key="11">
    <source>
        <dbReference type="ARBA" id="ARBA00022833"/>
    </source>
</evidence>
<comment type="function">
    <text evidence="18">Ceramide hydroxylase involved in the hydroxylation of sphingolipid-associated very long chain fatty acids. Postulated to hydroxylate the very long chain fatty acid of dihydroceramides and phytoceramides at C-2.</text>
</comment>
<dbReference type="Gene3D" id="3.10.120.10">
    <property type="entry name" value="Cytochrome b5-like heme/steroid binding domain"/>
    <property type="match status" value="1"/>
</dbReference>
<evidence type="ECO:0000256" key="14">
    <source>
        <dbReference type="ARBA" id="ARBA00023004"/>
    </source>
</evidence>
<keyword evidence="14 18" id="KW-0408">Iron</keyword>
<dbReference type="PANTHER" id="PTHR12863">
    <property type="entry name" value="FATTY ACID HYDROXYLASE"/>
    <property type="match status" value="1"/>
</dbReference>
<dbReference type="FunFam" id="3.10.120.10:FF:000007">
    <property type="entry name" value="Sulfite oxidase, mitochondrial"/>
    <property type="match status" value="1"/>
</dbReference>
<dbReference type="InterPro" id="IPR018506">
    <property type="entry name" value="Cyt_B5_heme-BS"/>
</dbReference>
<keyword evidence="12 21" id="KW-1133">Transmembrane helix</keyword>
<evidence type="ECO:0000256" key="20">
    <source>
        <dbReference type="PIRSR" id="PIRSR005149-50"/>
    </source>
</evidence>
<comment type="subcellular location">
    <subcellularLocation>
        <location evidence="1">Endoplasmic reticulum membrane</location>
        <topology evidence="1">Multi-pass membrane protein</topology>
    </subcellularLocation>
</comment>
<dbReference type="AlphaFoldDB" id="A0A427XUZ1"/>
<accession>A0A427XUZ1</accession>
<evidence type="ECO:0000256" key="6">
    <source>
        <dbReference type="ARBA" id="ARBA00022617"/>
    </source>
</evidence>
<feature type="transmembrane region" description="Helical" evidence="21">
    <location>
        <begin position="164"/>
        <end position="183"/>
    </location>
</feature>
<dbReference type="InterPro" id="IPR036400">
    <property type="entry name" value="Cyt_B5-like_heme/steroid_sf"/>
</dbReference>
<gene>
    <name evidence="23" type="primary">SCS7</name>
    <name evidence="23" type="ORF">EHS24_007692</name>
</gene>
<dbReference type="InterPro" id="IPR001199">
    <property type="entry name" value="Cyt_B5-like_heme/steroid-bd"/>
</dbReference>
<sequence>MGARIYAPVEIAQHKTRQSCWVTMKGNVYDLTPFLEDHPGGDDMILAYGGKDLGKVMEDPTEHVHSNSAYEMMSEFRIGELGGATSVSDDWDGDENFDPSETNVTSDFSQNKFLDLSKPLLIQVWRAPWSKEYYLEQVHNPRHLKESARLFGPSFLEAFTRTNWYVVPIFWTPITLFLVYLSLLQFTDNSILAGDVLQFPLALDRLPTPSISACYKTTACFLLGNFIWTLLEYGMHRFLFHVDYYLPDRNWALTLHFLLHGVHHYLPMDRLRLVMPPLLFFVLETPFTKLAHFLFPKAIANGIISGAFAFYIFYDCCHYALHHTRLPHYLAELKRYHLAHHYKNYERGFGVTSPVWDWLCGTEFDNYKWNWSK</sequence>
<dbReference type="GO" id="GO:0080132">
    <property type="term" value="F:fatty acid 2-hydroxylase activity"/>
    <property type="evidence" value="ECO:0007669"/>
    <property type="project" value="InterPro"/>
</dbReference>
<name>A0A427XUZ1_9TREE</name>
<dbReference type="PRINTS" id="PR00363">
    <property type="entry name" value="CYTOCHROMEB5"/>
</dbReference>
<dbReference type="STRING" id="105984.A0A427XUZ1"/>
<feature type="binding site" evidence="19">
    <location>
        <position position="260"/>
    </location>
    <ligand>
        <name>Zn(2+)</name>
        <dbReference type="ChEBI" id="CHEBI:29105"/>
        <label>1</label>
    </ligand>
</feature>
<keyword evidence="5 18" id="KW-0444">Lipid biosynthesis</keyword>
<feature type="binding site" evidence="19">
    <location>
        <position position="318"/>
    </location>
    <ligand>
        <name>Zn(2+)</name>
        <dbReference type="ChEBI" id="CHEBI:29105"/>
        <label>1</label>
    </ligand>
</feature>
<dbReference type="GeneID" id="39592235"/>
<dbReference type="GO" id="GO:0005789">
    <property type="term" value="C:endoplasmic reticulum membrane"/>
    <property type="evidence" value="ECO:0007669"/>
    <property type="project" value="UniProtKB-SubCell"/>
</dbReference>
<dbReference type="PROSITE" id="PS50255">
    <property type="entry name" value="CYTOCHROME_B5_2"/>
    <property type="match status" value="1"/>
</dbReference>
<dbReference type="EC" id="1.-.-.-" evidence="18"/>
<evidence type="ECO:0000256" key="13">
    <source>
        <dbReference type="ARBA" id="ARBA00023002"/>
    </source>
</evidence>
<proteinExistence type="inferred from homology"/>
<dbReference type="RefSeq" id="XP_028476930.1">
    <property type="nucleotide sequence ID" value="XM_028623037.1"/>
</dbReference>
<evidence type="ECO:0000256" key="10">
    <source>
        <dbReference type="ARBA" id="ARBA00022832"/>
    </source>
</evidence>
<keyword evidence="10 18" id="KW-0276">Fatty acid metabolism</keyword>
<dbReference type="InterPro" id="IPR014430">
    <property type="entry name" value="Scs7"/>
</dbReference>
<evidence type="ECO:0000256" key="21">
    <source>
        <dbReference type="SAM" id="Phobius"/>
    </source>
</evidence>
<feature type="binding site" description="axial binding residue" evidence="20">
    <location>
        <position position="38"/>
    </location>
    <ligand>
        <name>heme</name>
        <dbReference type="ChEBI" id="CHEBI:30413"/>
    </ligand>
    <ligandPart>
        <name>Fe</name>
        <dbReference type="ChEBI" id="CHEBI:18248"/>
    </ligandPart>
</feature>
<dbReference type="GO" id="GO:0006633">
    <property type="term" value="P:fatty acid biosynthetic process"/>
    <property type="evidence" value="ECO:0007669"/>
    <property type="project" value="UniProtKB-KW"/>
</dbReference>
<feature type="binding site" evidence="19">
    <location>
        <position position="340"/>
    </location>
    <ligand>
        <name>Zn(2+)</name>
        <dbReference type="ChEBI" id="CHEBI:29105"/>
        <label>1</label>
    </ligand>
</feature>
<dbReference type="SMART" id="SM01117">
    <property type="entry name" value="Cyt-b5"/>
    <property type="match status" value="1"/>
</dbReference>
<keyword evidence="13 18" id="KW-0560">Oxidoreductase</keyword>
<dbReference type="SUPFAM" id="SSF55856">
    <property type="entry name" value="Cytochrome b5-like heme/steroid binding domain"/>
    <property type="match status" value="1"/>
</dbReference>
<comment type="caution">
    <text evidence="23">The sequence shown here is derived from an EMBL/GenBank/DDBJ whole genome shotgun (WGS) entry which is preliminary data.</text>
</comment>
<dbReference type="EMBL" id="RSCE01000005">
    <property type="protein sequence ID" value="RSH82698.1"/>
    <property type="molecule type" value="Genomic_DNA"/>
</dbReference>
<protein>
    <recommendedName>
        <fullName evidence="18">Ceramide very long chain fatty acid hydroxylase</fullName>
        <ecNumber evidence="18">1.-.-.-</ecNumber>
    </recommendedName>
</protein>
<reference evidence="23 24" key="1">
    <citation type="submission" date="2018-11" db="EMBL/GenBank/DDBJ databases">
        <title>Genome sequence of Apiotrichum porosum DSM 27194.</title>
        <authorList>
            <person name="Aliyu H."/>
            <person name="Gorte O."/>
            <person name="Ochsenreither K."/>
        </authorList>
    </citation>
    <scope>NUCLEOTIDE SEQUENCE [LARGE SCALE GENOMIC DNA]</scope>
    <source>
        <strain evidence="23 24">DSM 27194</strain>
    </source>
</reference>
<organism evidence="23 24">
    <name type="scientific">Apiotrichum porosum</name>
    <dbReference type="NCBI Taxonomy" id="105984"/>
    <lineage>
        <taxon>Eukaryota</taxon>
        <taxon>Fungi</taxon>
        <taxon>Dikarya</taxon>
        <taxon>Basidiomycota</taxon>
        <taxon>Agaricomycotina</taxon>
        <taxon>Tremellomycetes</taxon>
        <taxon>Trichosporonales</taxon>
        <taxon>Trichosporonaceae</taxon>
        <taxon>Apiotrichum</taxon>
    </lineage>
</organism>
<evidence type="ECO:0000313" key="23">
    <source>
        <dbReference type="EMBL" id="RSH82698.1"/>
    </source>
</evidence>
<feature type="binding site" evidence="19">
    <location>
        <position position="263"/>
    </location>
    <ligand>
        <name>Zn(2+)</name>
        <dbReference type="ChEBI" id="CHEBI:29105"/>
        <label>1</label>
    </ligand>
</feature>
<dbReference type="Proteomes" id="UP000279236">
    <property type="component" value="Unassembled WGS sequence"/>
</dbReference>
<evidence type="ECO:0000313" key="24">
    <source>
        <dbReference type="Proteomes" id="UP000279236"/>
    </source>
</evidence>
<feature type="binding site" evidence="19">
    <location>
        <position position="241"/>
    </location>
    <ligand>
        <name>Zn(2+)</name>
        <dbReference type="ChEBI" id="CHEBI:29105"/>
        <label>1</label>
    </ligand>
</feature>
<keyword evidence="16 18" id="KW-0472">Membrane</keyword>
<feature type="binding site" evidence="19">
    <location>
        <position position="341"/>
    </location>
    <ligand>
        <name>Zn(2+)</name>
        <dbReference type="ChEBI" id="CHEBI:29105"/>
        <label>1</label>
    </ligand>
</feature>
<evidence type="ECO:0000256" key="8">
    <source>
        <dbReference type="ARBA" id="ARBA00022723"/>
    </source>
</evidence>
<dbReference type="Pfam" id="PF04116">
    <property type="entry name" value="FA_hydroxylase"/>
    <property type="match status" value="1"/>
</dbReference>
<dbReference type="GO" id="GO:0005506">
    <property type="term" value="F:iron ion binding"/>
    <property type="evidence" value="ECO:0007669"/>
    <property type="project" value="UniProtKB-UniRule"/>
</dbReference>
<feature type="binding site" evidence="19">
    <location>
        <position position="236"/>
    </location>
    <ligand>
        <name>Zn(2+)</name>
        <dbReference type="ChEBI" id="CHEBI:29105"/>
        <label>1</label>
    </ligand>
</feature>
<dbReference type="OrthoDB" id="2204368at2759"/>
<evidence type="ECO:0000256" key="17">
    <source>
        <dbReference type="ARBA" id="ARBA00023160"/>
    </source>
</evidence>
<feature type="binding site" evidence="19">
    <location>
        <position position="337"/>
    </location>
    <ligand>
        <name>Zn(2+)</name>
        <dbReference type="ChEBI" id="CHEBI:29105"/>
        <label>1</label>
    </ligand>
</feature>
<evidence type="ECO:0000259" key="22">
    <source>
        <dbReference type="PROSITE" id="PS50255"/>
    </source>
</evidence>
<evidence type="ECO:0000256" key="5">
    <source>
        <dbReference type="ARBA" id="ARBA00022516"/>
    </source>
</evidence>
<keyword evidence="8 18" id="KW-0479">Metal-binding</keyword>
<evidence type="ECO:0000256" key="19">
    <source>
        <dbReference type="PIRSR" id="PIRSR005149-1"/>
    </source>
</evidence>
<evidence type="ECO:0000256" key="3">
    <source>
        <dbReference type="ARBA" id="ARBA00005189"/>
    </source>
</evidence>
<feature type="binding site" evidence="19">
    <location>
        <position position="322"/>
    </location>
    <ligand>
        <name>Zn(2+)</name>
        <dbReference type="ChEBI" id="CHEBI:29105"/>
        <label>1</label>
    </ligand>
</feature>
<evidence type="ECO:0000256" key="1">
    <source>
        <dbReference type="ARBA" id="ARBA00004477"/>
    </source>
</evidence>
<comment type="cofactor">
    <cofactor evidence="20">
        <name>Fe cation</name>
        <dbReference type="ChEBI" id="CHEBI:24875"/>
    </cofactor>
</comment>
<feature type="transmembrane region" description="Helical" evidence="21">
    <location>
        <begin position="213"/>
        <end position="231"/>
    </location>
</feature>
<evidence type="ECO:0000256" key="12">
    <source>
        <dbReference type="ARBA" id="ARBA00022989"/>
    </source>
</evidence>
<feature type="transmembrane region" description="Helical" evidence="21">
    <location>
        <begin position="301"/>
        <end position="321"/>
    </location>
</feature>
<evidence type="ECO:0000256" key="16">
    <source>
        <dbReference type="ARBA" id="ARBA00023136"/>
    </source>
</evidence>
<keyword evidence="24" id="KW-1185">Reference proteome</keyword>
<comment type="cofactor">
    <cofactor evidence="18 19">
        <name>Zn(2+)</name>
        <dbReference type="ChEBI" id="CHEBI:29105"/>
    </cofactor>
    <text evidence="18 19">Binds 2 Zn(2+) ions per subunit that likely form a catalytic dimetal center.</text>
</comment>
<keyword evidence="9 18" id="KW-0256">Endoplasmic reticulum</keyword>
<feature type="transmembrane region" description="Helical" evidence="21">
    <location>
        <begin position="278"/>
        <end position="295"/>
    </location>
</feature>
<feature type="binding site" evidence="19">
    <location>
        <position position="264"/>
    </location>
    <ligand>
        <name>Zn(2+)</name>
        <dbReference type="ChEBI" id="CHEBI:29105"/>
        <label>1</label>
    </ligand>
</feature>
<feature type="binding site" description="axial binding residue" evidence="20">
    <location>
        <position position="65"/>
    </location>
    <ligand>
        <name>heme</name>
        <dbReference type="ChEBI" id="CHEBI:30413"/>
    </ligand>
    <ligandPart>
        <name>Fe</name>
        <dbReference type="ChEBI" id="CHEBI:18248"/>
    </ligandPart>
</feature>